<organism evidence="1 2">
    <name type="scientific">Chaetomium tenue</name>
    <dbReference type="NCBI Taxonomy" id="1854479"/>
    <lineage>
        <taxon>Eukaryota</taxon>
        <taxon>Fungi</taxon>
        <taxon>Dikarya</taxon>
        <taxon>Ascomycota</taxon>
        <taxon>Pezizomycotina</taxon>
        <taxon>Sordariomycetes</taxon>
        <taxon>Sordariomycetidae</taxon>
        <taxon>Sordariales</taxon>
        <taxon>Chaetomiaceae</taxon>
        <taxon>Chaetomium</taxon>
    </lineage>
</organism>
<sequence>MESPQQLEELRLLGQAVADAFKSLIEAPCTNDEDTGMPSRRSIKLAEERFRLWARELGLFQLGHSSLDYTFRDSSFFKTCLARLFTNIRDNLQDMLDIALGTRPPVEKDERLLQVGGEEEDDSNFSDDEASLASSFSSISSFQEAESLFSRITTTLDSLYRLAYRLDKPSHLMERPLEEFYEQIPESQRAEHIQNQENIEITRTASVQWQQLLDMWVKDKQLQESGLGREELITQYASASHWLIARVGAANHLRKQQFLYWKKQSQIPGRDVAEAAPELPVNAAPTKSMATSATKMDPRPTEPEDLTWPPPPSHLAGSEYFPCPYCGIRCPEKYLSQDDWRVHQIHDLRPYLCTYEDCSNPFRLYGAKEEWISHENEHRRVSSWHCYCHEAAFESEYEYMWHLQEQHPEEYIKQESYPPIIIAGARGGSAKPDRDCPFCPTKSNDANMMWEHVGYHLERLALYAFPGIGDNSDAELASEGPSDTRQVIENRDT</sequence>
<name>A0ACB7P4Z7_9PEZI</name>
<accession>A0ACB7P4Z7</accession>
<dbReference type="EMBL" id="JAGIZQ010000006">
    <property type="protein sequence ID" value="KAH6623721.1"/>
    <property type="molecule type" value="Genomic_DNA"/>
</dbReference>
<reference evidence="1 2" key="1">
    <citation type="journal article" date="2021" name="Nat. Commun.">
        <title>Genetic determinants of endophytism in the Arabidopsis root mycobiome.</title>
        <authorList>
            <person name="Mesny F."/>
            <person name="Miyauchi S."/>
            <person name="Thiergart T."/>
            <person name="Pickel B."/>
            <person name="Atanasova L."/>
            <person name="Karlsson M."/>
            <person name="Huettel B."/>
            <person name="Barry K.W."/>
            <person name="Haridas S."/>
            <person name="Chen C."/>
            <person name="Bauer D."/>
            <person name="Andreopoulos W."/>
            <person name="Pangilinan J."/>
            <person name="LaButti K."/>
            <person name="Riley R."/>
            <person name="Lipzen A."/>
            <person name="Clum A."/>
            <person name="Drula E."/>
            <person name="Henrissat B."/>
            <person name="Kohler A."/>
            <person name="Grigoriev I.V."/>
            <person name="Martin F.M."/>
            <person name="Hacquard S."/>
        </authorList>
    </citation>
    <scope>NUCLEOTIDE SEQUENCE [LARGE SCALE GENOMIC DNA]</scope>
    <source>
        <strain evidence="1 2">MPI-SDFR-AT-0079</strain>
    </source>
</reference>
<dbReference type="Proteomes" id="UP000724584">
    <property type="component" value="Unassembled WGS sequence"/>
</dbReference>
<proteinExistence type="predicted"/>
<evidence type="ECO:0000313" key="1">
    <source>
        <dbReference type="EMBL" id="KAH6623721.1"/>
    </source>
</evidence>
<protein>
    <submittedName>
        <fullName evidence="1">Uncharacterized protein</fullName>
    </submittedName>
</protein>
<evidence type="ECO:0000313" key="2">
    <source>
        <dbReference type="Proteomes" id="UP000724584"/>
    </source>
</evidence>
<gene>
    <name evidence="1" type="ORF">F5144DRAFT_633011</name>
</gene>
<keyword evidence="2" id="KW-1185">Reference proteome</keyword>
<comment type="caution">
    <text evidence="1">The sequence shown here is derived from an EMBL/GenBank/DDBJ whole genome shotgun (WGS) entry which is preliminary data.</text>
</comment>